<feature type="region of interest" description="Disordered" evidence="7">
    <location>
        <begin position="1"/>
        <end position="38"/>
    </location>
</feature>
<dbReference type="GO" id="GO:0005484">
    <property type="term" value="F:SNAP receptor activity"/>
    <property type="evidence" value="ECO:0007669"/>
    <property type="project" value="TreeGrafter"/>
</dbReference>
<reference evidence="10 11" key="1">
    <citation type="submission" date="2015-06" db="EMBL/GenBank/DDBJ databases">
        <title>Expansion of signal transduction pathways in fungi by whole-genome duplication.</title>
        <authorList>
            <consortium name="DOE Joint Genome Institute"/>
            <person name="Corrochano L.M."/>
            <person name="Kuo A."/>
            <person name="Marcet-Houben M."/>
            <person name="Polaino S."/>
            <person name="Salamov A."/>
            <person name="Villalobos J.M."/>
            <person name="Alvarez M.I."/>
            <person name="Avalos J."/>
            <person name="Benito E.P."/>
            <person name="Benoit I."/>
            <person name="Burger G."/>
            <person name="Camino L.P."/>
            <person name="Canovas D."/>
            <person name="Cerda-Olmedo E."/>
            <person name="Cheng J.-F."/>
            <person name="Dominguez A."/>
            <person name="Elias M."/>
            <person name="Eslava A.P."/>
            <person name="Glaser F."/>
            <person name="Grimwood J."/>
            <person name="Gutierrez G."/>
            <person name="Heitman J."/>
            <person name="Henrissat B."/>
            <person name="Iturriaga E.A."/>
            <person name="Lang B.F."/>
            <person name="Lavin J.L."/>
            <person name="Lee S."/>
            <person name="Li W."/>
            <person name="Lindquist E."/>
            <person name="Lopez-Garcia S."/>
            <person name="Luque E.M."/>
            <person name="Marcos A.T."/>
            <person name="Martin J."/>
            <person name="Mccluskey K."/>
            <person name="Medina H.R."/>
            <person name="Miralles-Duran A."/>
            <person name="Miyazaki A."/>
            <person name="Munoz-Torres E."/>
            <person name="Oguiza J.A."/>
            <person name="Ohm R."/>
            <person name="Olmedo M."/>
            <person name="Orejas M."/>
            <person name="Ortiz-Castellanos L."/>
            <person name="Pisabarro A.G."/>
            <person name="Rodriguez-Romero J."/>
            <person name="Ruiz-Herrera J."/>
            <person name="Ruiz-Vazquez R."/>
            <person name="Sanz C."/>
            <person name="Schackwitz W."/>
            <person name="Schmutz J."/>
            <person name="Shahriari M."/>
            <person name="Shelest E."/>
            <person name="Silva-Franco F."/>
            <person name="Soanes D."/>
            <person name="Syed K."/>
            <person name="Tagua V.G."/>
            <person name="Talbot N.J."/>
            <person name="Thon M."/>
            <person name="De Vries R.P."/>
            <person name="Wiebenga A."/>
            <person name="Yadav J.S."/>
            <person name="Braun E.L."/>
            <person name="Baker S."/>
            <person name="Garre V."/>
            <person name="Horwitz B."/>
            <person name="Torres-Martinez S."/>
            <person name="Idnurm A."/>
            <person name="Herrera-Estrella A."/>
            <person name="Gabaldon T."/>
            <person name="Grigoriev I.V."/>
        </authorList>
    </citation>
    <scope>NUCLEOTIDE SEQUENCE [LARGE SCALE GENOMIC DNA]</scope>
    <source>
        <strain evidence="10 11">CBS 277.49</strain>
    </source>
</reference>
<dbReference type="Pfam" id="PF05739">
    <property type="entry name" value="SNARE"/>
    <property type="match status" value="1"/>
</dbReference>
<evidence type="ECO:0000256" key="7">
    <source>
        <dbReference type="SAM" id="MobiDB-lite"/>
    </source>
</evidence>
<dbReference type="VEuPathDB" id="FungiDB:MUCCIDRAFT_157026"/>
<evidence type="ECO:0000256" key="6">
    <source>
        <dbReference type="SAM" id="Coils"/>
    </source>
</evidence>
<dbReference type="SMART" id="SM00397">
    <property type="entry name" value="t_SNARE"/>
    <property type="match status" value="1"/>
</dbReference>
<evidence type="ECO:0000313" key="10">
    <source>
        <dbReference type="EMBL" id="OAD00328.1"/>
    </source>
</evidence>
<feature type="domain" description="T-SNARE coiled-coil homology" evidence="9">
    <location>
        <begin position="212"/>
        <end position="274"/>
    </location>
</feature>
<sequence>MSVNRLADLQRDPRNSSNGNPGQNAGNPGGGYEMRPLLSTTGDITSVQGFLDEVSHVKESISQINYNVNTIRSYQSSMLQTADAGELARNRQQVDNLTNETQNIMTHVKQKLKEIEPTSRHTDLAMRKNAFSSVTKSFMDAIEKHRRVALEFQKEEGQQLERQIKIANPNATPQEIQQAIASAEQGGGAVFAQQLLQSVSGEYRRQGAQNTLDAVQERHEDIKRLAKSVQELSVLFEEMQQMLEAQSKVLDTIEQSAYETTGNLEQGVQYVEKAKTSAKATRRKKWICFGIFIVILIIIAIVLGVTLAPKNSSA</sequence>
<name>A0A168IT84_MUCCL</name>
<evidence type="ECO:0000313" key="11">
    <source>
        <dbReference type="Proteomes" id="UP000077051"/>
    </source>
</evidence>
<dbReference type="Gene3D" id="1.20.5.110">
    <property type="match status" value="1"/>
</dbReference>
<dbReference type="InterPro" id="IPR045242">
    <property type="entry name" value="Syntaxin"/>
</dbReference>
<dbReference type="InterPro" id="IPR010989">
    <property type="entry name" value="SNARE"/>
</dbReference>
<gene>
    <name evidence="10" type="ORF">MUCCIDRAFT_157026</name>
</gene>
<dbReference type="AlphaFoldDB" id="A0A168IT84"/>
<dbReference type="Proteomes" id="UP000077051">
    <property type="component" value="Unassembled WGS sequence"/>
</dbReference>
<evidence type="ECO:0000256" key="2">
    <source>
        <dbReference type="ARBA" id="ARBA00009063"/>
    </source>
</evidence>
<keyword evidence="5 8" id="KW-0472">Membrane</keyword>
<dbReference type="PANTHER" id="PTHR19957:SF307">
    <property type="entry name" value="PROTEIN SSO1-RELATED"/>
    <property type="match status" value="1"/>
</dbReference>
<evidence type="ECO:0000256" key="4">
    <source>
        <dbReference type="ARBA" id="ARBA00022989"/>
    </source>
</evidence>
<evidence type="ECO:0000256" key="5">
    <source>
        <dbReference type="ARBA" id="ARBA00023136"/>
    </source>
</evidence>
<feature type="coiled-coil region" evidence="6">
    <location>
        <begin position="205"/>
        <end position="232"/>
    </location>
</feature>
<dbReference type="GO" id="GO:0006887">
    <property type="term" value="P:exocytosis"/>
    <property type="evidence" value="ECO:0007669"/>
    <property type="project" value="TreeGrafter"/>
</dbReference>
<dbReference type="GO" id="GO:0048278">
    <property type="term" value="P:vesicle docking"/>
    <property type="evidence" value="ECO:0007669"/>
    <property type="project" value="TreeGrafter"/>
</dbReference>
<organism evidence="10 11">
    <name type="scientific">Mucor lusitanicus CBS 277.49</name>
    <dbReference type="NCBI Taxonomy" id="747725"/>
    <lineage>
        <taxon>Eukaryota</taxon>
        <taxon>Fungi</taxon>
        <taxon>Fungi incertae sedis</taxon>
        <taxon>Mucoromycota</taxon>
        <taxon>Mucoromycotina</taxon>
        <taxon>Mucoromycetes</taxon>
        <taxon>Mucorales</taxon>
        <taxon>Mucorineae</taxon>
        <taxon>Mucoraceae</taxon>
        <taxon>Mucor</taxon>
    </lineage>
</organism>
<dbReference type="PROSITE" id="PS50192">
    <property type="entry name" value="T_SNARE"/>
    <property type="match status" value="1"/>
</dbReference>
<feature type="transmembrane region" description="Helical" evidence="8">
    <location>
        <begin position="286"/>
        <end position="308"/>
    </location>
</feature>
<dbReference type="GO" id="GO:0006906">
    <property type="term" value="P:vesicle fusion"/>
    <property type="evidence" value="ECO:0007669"/>
    <property type="project" value="TreeGrafter"/>
</dbReference>
<dbReference type="EMBL" id="AMYB01000007">
    <property type="protein sequence ID" value="OAD00328.1"/>
    <property type="molecule type" value="Genomic_DNA"/>
</dbReference>
<dbReference type="CDD" id="cd15849">
    <property type="entry name" value="SNARE_Sso1"/>
    <property type="match status" value="1"/>
</dbReference>
<dbReference type="Pfam" id="PF00804">
    <property type="entry name" value="Syntaxin"/>
    <property type="match status" value="1"/>
</dbReference>
<dbReference type="GO" id="GO:0031201">
    <property type="term" value="C:SNARE complex"/>
    <property type="evidence" value="ECO:0007669"/>
    <property type="project" value="TreeGrafter"/>
</dbReference>
<dbReference type="GO" id="GO:0012505">
    <property type="term" value="C:endomembrane system"/>
    <property type="evidence" value="ECO:0007669"/>
    <property type="project" value="TreeGrafter"/>
</dbReference>
<evidence type="ECO:0000256" key="8">
    <source>
        <dbReference type="SAM" id="Phobius"/>
    </source>
</evidence>
<protein>
    <recommendedName>
        <fullName evidence="9">t-SNARE coiled-coil homology domain-containing protein</fullName>
    </recommendedName>
</protein>
<dbReference type="GO" id="GO:0005886">
    <property type="term" value="C:plasma membrane"/>
    <property type="evidence" value="ECO:0007669"/>
    <property type="project" value="TreeGrafter"/>
</dbReference>
<feature type="compositionally biased region" description="Low complexity" evidence="7">
    <location>
        <begin position="15"/>
        <end position="26"/>
    </location>
</feature>
<dbReference type="PANTHER" id="PTHR19957">
    <property type="entry name" value="SYNTAXIN"/>
    <property type="match status" value="1"/>
</dbReference>
<proteinExistence type="inferred from homology"/>
<dbReference type="SUPFAM" id="SSF47661">
    <property type="entry name" value="t-snare proteins"/>
    <property type="match status" value="1"/>
</dbReference>
<evidence type="ECO:0000259" key="9">
    <source>
        <dbReference type="PROSITE" id="PS50192"/>
    </source>
</evidence>
<accession>A0A168IT84</accession>
<dbReference type="STRING" id="747725.A0A168IT84"/>
<comment type="subcellular location">
    <subcellularLocation>
        <location evidence="1">Membrane</location>
        <topology evidence="1">Single-pass type IV membrane protein</topology>
    </subcellularLocation>
</comment>
<dbReference type="Gene3D" id="1.20.58.70">
    <property type="match status" value="1"/>
</dbReference>
<evidence type="ECO:0000256" key="3">
    <source>
        <dbReference type="ARBA" id="ARBA00022692"/>
    </source>
</evidence>
<dbReference type="InterPro" id="IPR000727">
    <property type="entry name" value="T_SNARE_dom"/>
</dbReference>
<keyword evidence="4 8" id="KW-1133">Transmembrane helix</keyword>
<dbReference type="OrthoDB" id="10255013at2759"/>
<dbReference type="InterPro" id="IPR006011">
    <property type="entry name" value="Syntaxin_N"/>
</dbReference>
<evidence type="ECO:0000256" key="1">
    <source>
        <dbReference type="ARBA" id="ARBA00004211"/>
    </source>
</evidence>
<dbReference type="GO" id="GO:0000149">
    <property type="term" value="F:SNARE binding"/>
    <property type="evidence" value="ECO:0007669"/>
    <property type="project" value="TreeGrafter"/>
</dbReference>
<keyword evidence="11" id="KW-1185">Reference proteome</keyword>
<dbReference type="GO" id="GO:0006886">
    <property type="term" value="P:intracellular protein transport"/>
    <property type="evidence" value="ECO:0007669"/>
    <property type="project" value="TreeGrafter"/>
</dbReference>
<keyword evidence="3 8" id="KW-0812">Transmembrane</keyword>
<dbReference type="SMART" id="SM00503">
    <property type="entry name" value="SynN"/>
    <property type="match status" value="1"/>
</dbReference>
<keyword evidence="6" id="KW-0175">Coiled coil</keyword>
<comment type="caution">
    <text evidence="10">The sequence shown here is derived from an EMBL/GenBank/DDBJ whole genome shotgun (WGS) entry which is preliminary data.</text>
</comment>
<comment type="similarity">
    <text evidence="2">Belongs to the syntaxin family.</text>
</comment>